<dbReference type="AlphaFoldDB" id="A0A4Q4T290"/>
<evidence type="ECO:0000256" key="1">
    <source>
        <dbReference type="SAM" id="MobiDB-lite"/>
    </source>
</evidence>
<keyword evidence="3" id="KW-1185">Reference proteome</keyword>
<dbReference type="Proteomes" id="UP000293360">
    <property type="component" value="Unassembled WGS sequence"/>
</dbReference>
<evidence type="ECO:0000313" key="3">
    <source>
        <dbReference type="Proteomes" id="UP000293360"/>
    </source>
</evidence>
<comment type="caution">
    <text evidence="2">The sequence shown here is derived from an EMBL/GenBank/DDBJ whole genome shotgun (WGS) entry which is preliminary data.</text>
</comment>
<gene>
    <name evidence="2" type="ORF">DL764_007257</name>
</gene>
<organism evidence="2 3">
    <name type="scientific">Monosporascus ibericus</name>
    <dbReference type="NCBI Taxonomy" id="155417"/>
    <lineage>
        <taxon>Eukaryota</taxon>
        <taxon>Fungi</taxon>
        <taxon>Dikarya</taxon>
        <taxon>Ascomycota</taxon>
        <taxon>Pezizomycotina</taxon>
        <taxon>Sordariomycetes</taxon>
        <taxon>Xylariomycetidae</taxon>
        <taxon>Xylariales</taxon>
        <taxon>Xylariales incertae sedis</taxon>
        <taxon>Monosporascus</taxon>
    </lineage>
</organism>
<name>A0A4Q4T290_9PEZI</name>
<dbReference type="EMBL" id="QJNU01000483">
    <property type="protein sequence ID" value="RYO97732.1"/>
    <property type="molecule type" value="Genomic_DNA"/>
</dbReference>
<feature type="region of interest" description="Disordered" evidence="1">
    <location>
        <begin position="222"/>
        <end position="257"/>
    </location>
</feature>
<feature type="region of interest" description="Disordered" evidence="1">
    <location>
        <begin position="165"/>
        <end position="192"/>
    </location>
</feature>
<accession>A0A4Q4T290</accession>
<evidence type="ECO:0000313" key="2">
    <source>
        <dbReference type="EMBL" id="RYO97732.1"/>
    </source>
</evidence>
<sequence length="257" mass="29604">MKRHCWVSNSSENALIPLPSQQAPCDSGLKCIGPGRAREYLADKLCPQNAVLTLENVKVGPSFNREGKRRSKISRRCFRCFADYDFALQIERHGIVAGNDKASCSWMQCFELLFRGSKYCEKDLYQWKLQKFQHDPTRMEELQLRKRPRTPDPATDRFQTTLTARKREADSGVAPAAQRRRLKGPLEASQRARSYQTKLTSFWETARPLRSRATSPHFFIDDENLCNVTPPSRKQIPEARQYARQQDEPDPPNPTSD</sequence>
<proteinExistence type="predicted"/>
<protein>
    <submittedName>
        <fullName evidence="2">Uncharacterized protein</fullName>
    </submittedName>
</protein>
<reference evidence="2 3" key="1">
    <citation type="submission" date="2018-06" db="EMBL/GenBank/DDBJ databases">
        <title>Complete Genomes of Monosporascus.</title>
        <authorList>
            <person name="Robinson A.J."/>
            <person name="Natvig D.O."/>
        </authorList>
    </citation>
    <scope>NUCLEOTIDE SEQUENCE [LARGE SCALE GENOMIC DNA]</scope>
    <source>
        <strain evidence="2 3">CBS 110550</strain>
    </source>
</reference>